<organism evidence="1 2">
    <name type="scientific">Uliginosibacterium flavum</name>
    <dbReference type="NCBI Taxonomy" id="1396831"/>
    <lineage>
        <taxon>Bacteria</taxon>
        <taxon>Pseudomonadati</taxon>
        <taxon>Pseudomonadota</taxon>
        <taxon>Betaproteobacteria</taxon>
        <taxon>Rhodocyclales</taxon>
        <taxon>Zoogloeaceae</taxon>
        <taxon>Uliginosibacterium</taxon>
    </lineage>
</organism>
<protein>
    <submittedName>
        <fullName evidence="1">DciA family protein</fullName>
    </submittedName>
</protein>
<dbReference type="RefSeq" id="WP_354599206.1">
    <property type="nucleotide sequence ID" value="NZ_JBEWZI010000001.1"/>
</dbReference>
<dbReference type="EMBL" id="JBEWZI010000001">
    <property type="protein sequence ID" value="MET7012747.1"/>
    <property type="molecule type" value="Genomic_DNA"/>
</dbReference>
<proteinExistence type="predicted"/>
<evidence type="ECO:0000313" key="2">
    <source>
        <dbReference type="Proteomes" id="UP001549691"/>
    </source>
</evidence>
<accession>A0ABV2TI78</accession>
<sequence length="147" mass="15897">MATSPINKLFRQSEVLSRLQDHANRLIRLQRKLDAALPASSRGAAQVANLLDGELILHATSPVMATRLKLGLQTLKANLQAAGEPVQSITVKVRVNPFLGKAEADEVKVRPIGEGGREALLHLSEGLEADDPLAKALKRIVERSAKK</sequence>
<dbReference type="InterPro" id="IPR007922">
    <property type="entry name" value="DciA-like"/>
</dbReference>
<dbReference type="Proteomes" id="UP001549691">
    <property type="component" value="Unassembled WGS sequence"/>
</dbReference>
<keyword evidence="2" id="KW-1185">Reference proteome</keyword>
<reference evidence="1 2" key="1">
    <citation type="submission" date="2024-07" db="EMBL/GenBank/DDBJ databases">
        <title>Uliginosibacterium flavum JJ3220;KACC:17644.</title>
        <authorList>
            <person name="Kim M.K."/>
        </authorList>
    </citation>
    <scope>NUCLEOTIDE SEQUENCE [LARGE SCALE GENOMIC DNA]</scope>
    <source>
        <strain evidence="1 2">KACC:17644</strain>
    </source>
</reference>
<dbReference type="Pfam" id="PF05258">
    <property type="entry name" value="DciA"/>
    <property type="match status" value="1"/>
</dbReference>
<name>A0ABV2TI78_9RHOO</name>
<evidence type="ECO:0000313" key="1">
    <source>
        <dbReference type="EMBL" id="MET7012747.1"/>
    </source>
</evidence>
<gene>
    <name evidence="1" type="ORF">ABXR19_01005</name>
</gene>
<comment type="caution">
    <text evidence="1">The sequence shown here is derived from an EMBL/GenBank/DDBJ whole genome shotgun (WGS) entry which is preliminary data.</text>
</comment>